<evidence type="ECO:0000313" key="3">
    <source>
        <dbReference type="Proteomes" id="UP000439550"/>
    </source>
</evidence>
<organism evidence="2 3">
    <name type="scientific">Lactococcus hircilactis</name>
    <dbReference type="NCBI Taxonomy" id="1494462"/>
    <lineage>
        <taxon>Bacteria</taxon>
        <taxon>Bacillati</taxon>
        <taxon>Bacillota</taxon>
        <taxon>Bacilli</taxon>
        <taxon>Lactobacillales</taxon>
        <taxon>Streptococcaceae</taxon>
        <taxon>Lactococcus</taxon>
    </lineage>
</organism>
<dbReference type="OrthoDB" id="9968079at2"/>
<name>A0A7X2D173_9LACT</name>
<dbReference type="EMBL" id="WITJ01000013">
    <property type="protein sequence ID" value="MQW40221.1"/>
    <property type="molecule type" value="Genomic_DNA"/>
</dbReference>
<reference evidence="2 3" key="1">
    <citation type="submission" date="2019-10" db="EMBL/GenBank/DDBJ databases">
        <authorList>
            <person name="Dong K."/>
        </authorList>
    </citation>
    <scope>NUCLEOTIDE SEQUENCE [LARGE SCALE GENOMIC DNA]</scope>
    <source>
        <strain evidence="2 3">DSM 28960</strain>
    </source>
</reference>
<proteinExistence type="predicted"/>
<keyword evidence="1" id="KW-0812">Transmembrane</keyword>
<comment type="caution">
    <text evidence="2">The sequence shown here is derived from an EMBL/GenBank/DDBJ whole genome shotgun (WGS) entry which is preliminary data.</text>
</comment>
<keyword evidence="1" id="KW-1133">Transmembrane helix</keyword>
<dbReference type="AlphaFoldDB" id="A0A7X2D173"/>
<feature type="transmembrane region" description="Helical" evidence="1">
    <location>
        <begin position="6"/>
        <end position="28"/>
    </location>
</feature>
<dbReference type="Proteomes" id="UP000439550">
    <property type="component" value="Unassembled WGS sequence"/>
</dbReference>
<gene>
    <name evidence="2" type="ORF">GHI93_09810</name>
</gene>
<accession>A0A7X2D173</accession>
<protein>
    <submittedName>
        <fullName evidence="2">Uncharacterized protein</fullName>
    </submittedName>
</protein>
<dbReference type="RefSeq" id="WP_153496881.1">
    <property type="nucleotide sequence ID" value="NZ_CAXYUY010000023.1"/>
</dbReference>
<sequence length="64" mass="7443">MLENYMQFIPILSVGVIFSVSYELVLLLERKLNQNTTQKSLHLINQIRKTETKTKPIKTNQHSA</sequence>
<keyword evidence="3" id="KW-1185">Reference proteome</keyword>
<evidence type="ECO:0000256" key="1">
    <source>
        <dbReference type="SAM" id="Phobius"/>
    </source>
</evidence>
<keyword evidence="1" id="KW-0472">Membrane</keyword>
<evidence type="ECO:0000313" key="2">
    <source>
        <dbReference type="EMBL" id="MQW40221.1"/>
    </source>
</evidence>